<evidence type="ECO:0000256" key="1">
    <source>
        <dbReference type="ARBA" id="ARBA00022729"/>
    </source>
</evidence>
<dbReference type="InterPro" id="IPR058644">
    <property type="entry name" value="Mtb12-like_C"/>
</dbReference>
<evidence type="ECO:0000313" key="6">
    <source>
        <dbReference type="Proteomes" id="UP000006265"/>
    </source>
</evidence>
<accession>K5BF11</accession>
<keyword evidence="5" id="KW-0449">Lipoprotein</keyword>
<comment type="similarity">
    <text evidence="2">Belongs to the MTB12 family.</text>
</comment>
<comment type="caution">
    <text evidence="5">The sequence shown here is derived from an EMBL/GenBank/DDBJ whole genome shotgun (WGS) entry which is preliminary data.</text>
</comment>
<evidence type="ECO:0000256" key="2">
    <source>
        <dbReference type="ARBA" id="ARBA00093774"/>
    </source>
</evidence>
<organism evidence="5 6">
    <name type="scientific">Mycolicibacterium hassiacum (strain DSM 44199 / CIP 105218 / JCM 12690 / 3849)</name>
    <name type="common">Mycobacterium hassiacum</name>
    <dbReference type="NCBI Taxonomy" id="1122247"/>
    <lineage>
        <taxon>Bacteria</taxon>
        <taxon>Bacillati</taxon>
        <taxon>Actinomycetota</taxon>
        <taxon>Actinomycetes</taxon>
        <taxon>Mycobacteriales</taxon>
        <taxon>Mycobacteriaceae</taxon>
        <taxon>Mycolicibacterium</taxon>
    </lineage>
</organism>
<feature type="compositionally biased region" description="Pro residues" evidence="3">
    <location>
        <begin position="195"/>
        <end position="204"/>
    </location>
</feature>
<evidence type="ECO:0000313" key="5">
    <source>
        <dbReference type="EMBL" id="EKF23507.1"/>
    </source>
</evidence>
<gene>
    <name evidence="5" type="ORF">C731_2551</name>
</gene>
<feature type="domain" description="Low molecular weight antigen MTB12-like C-terminal" evidence="4">
    <location>
        <begin position="59"/>
        <end position="174"/>
    </location>
</feature>
<dbReference type="AlphaFoldDB" id="K5BF11"/>
<name>K5BF11_MYCHD</name>
<feature type="region of interest" description="Disordered" evidence="3">
    <location>
        <begin position="171"/>
        <end position="204"/>
    </location>
</feature>
<feature type="region of interest" description="Disordered" evidence="3">
    <location>
        <begin position="40"/>
        <end position="59"/>
    </location>
</feature>
<dbReference type="STRING" id="1122247.GCA_000379865_04688"/>
<feature type="compositionally biased region" description="Low complexity" evidence="3">
    <location>
        <begin position="184"/>
        <end position="194"/>
    </location>
</feature>
<evidence type="ECO:0000256" key="3">
    <source>
        <dbReference type="SAM" id="MobiDB-lite"/>
    </source>
</evidence>
<dbReference type="PROSITE" id="PS51257">
    <property type="entry name" value="PROKAR_LIPOPROTEIN"/>
    <property type="match status" value="1"/>
</dbReference>
<sequence length="204" mass="21115">MGFVRRSIGSGAAARTAVIAGAVVAVVFTLGGCDTAERAAVRPPAPTSPTPAVGQVAEPLPPPEALVEVLTRIADPNVPGTDKLELIESATPADAAAMDRFGRALDQPGYAPVTFEATELHWAQNHPGRVTARVTMRPADPENGEFSYPMEFTRSDDGWQLTRRTADALLVYGDDPAGGGGVPGTPAQPGRPAAPDSPSPSPTR</sequence>
<keyword evidence="1" id="KW-0732">Signal</keyword>
<reference evidence="5 6" key="1">
    <citation type="journal article" date="2012" name="J. Bacteriol.">
        <title>Genome sequence of Mycobacterium hassiacum DSM 44199, a rare source of heat-stable mycobacterial proteins.</title>
        <authorList>
            <person name="Tiago I."/>
            <person name="Maranha A."/>
            <person name="Mendes V."/>
            <person name="Alarico S."/>
            <person name="Moynihan P.J."/>
            <person name="Clarke A.J."/>
            <person name="Macedo-Ribeiro S."/>
            <person name="Pereira P.J."/>
            <person name="Empadinhas N."/>
        </authorList>
    </citation>
    <scope>NUCLEOTIDE SEQUENCE [LARGE SCALE GENOMIC DNA]</scope>
    <source>
        <strain evidence="6">DSM 44199 / CIP 105218 / JCM 12690 / 3849</strain>
    </source>
</reference>
<evidence type="ECO:0000259" key="4">
    <source>
        <dbReference type="Pfam" id="PF26580"/>
    </source>
</evidence>
<proteinExistence type="inferred from homology"/>
<keyword evidence="6" id="KW-1185">Reference proteome</keyword>
<dbReference type="Pfam" id="PF26580">
    <property type="entry name" value="Mtb12_C"/>
    <property type="match status" value="1"/>
</dbReference>
<dbReference type="eggNOG" id="ENOG5030NVW">
    <property type="taxonomic scope" value="Bacteria"/>
</dbReference>
<dbReference type="OrthoDB" id="4752301at2"/>
<protein>
    <submittedName>
        <fullName evidence="5">Putative lipoprotein lppK</fullName>
    </submittedName>
</protein>
<dbReference type="PATRIC" id="fig|1122247.3.peg.2452"/>
<dbReference type="Proteomes" id="UP000006265">
    <property type="component" value="Unassembled WGS sequence"/>
</dbReference>
<dbReference type="EMBL" id="AMRA01000066">
    <property type="protein sequence ID" value="EKF23507.1"/>
    <property type="molecule type" value="Genomic_DNA"/>
</dbReference>